<evidence type="ECO:0000313" key="8">
    <source>
        <dbReference type="EMBL" id="RFZ45190.1"/>
    </source>
</evidence>
<comment type="similarity">
    <text evidence="2">Belongs to the MmpS family.</text>
</comment>
<keyword evidence="3" id="KW-1003">Cell membrane</keyword>
<evidence type="ECO:0000256" key="5">
    <source>
        <dbReference type="ARBA" id="ARBA00022989"/>
    </source>
</evidence>
<dbReference type="OMA" id="GSHRYVP"/>
<feature type="transmembrane region" description="Helical" evidence="7">
    <location>
        <begin position="6"/>
        <end position="26"/>
    </location>
</feature>
<dbReference type="Proteomes" id="UP000257451">
    <property type="component" value="Unassembled WGS sequence"/>
</dbReference>
<evidence type="ECO:0000256" key="2">
    <source>
        <dbReference type="ARBA" id="ARBA00007531"/>
    </source>
</evidence>
<dbReference type="InterPro" id="IPR038468">
    <property type="entry name" value="MmpS_C"/>
</dbReference>
<dbReference type="Pfam" id="PF05423">
    <property type="entry name" value="Mycobact_memb"/>
    <property type="match status" value="1"/>
</dbReference>
<evidence type="ECO:0000313" key="9">
    <source>
        <dbReference type="Proteomes" id="UP000257451"/>
    </source>
</evidence>
<keyword evidence="5 7" id="KW-1133">Transmembrane helix</keyword>
<evidence type="ECO:0000256" key="3">
    <source>
        <dbReference type="ARBA" id="ARBA00022475"/>
    </source>
</evidence>
<keyword evidence="6 7" id="KW-0472">Membrane</keyword>
<sequence length="142" mass="15146">MVSLFRRMWVPIVMILVAIVGASVVMRLHGVFGSHRYVPDAGNSDAIVAFNPKYVRYEVFGPPGTVVTVNYLDAQAEPHEVANAAIPWSLTIVTTLTSVVAHLVAQGNSATLSCRITVNGVVRAERTADAHDAATSCLVKSA</sequence>
<gene>
    <name evidence="8" type="primary">mmpS4_6</name>
    <name evidence="8" type="ORF">DAVIS_01392</name>
</gene>
<dbReference type="InterPro" id="IPR008693">
    <property type="entry name" value="MmpS"/>
</dbReference>
<name>A0A3E2MZS8_MYCMR</name>
<dbReference type="AlphaFoldDB" id="A0A3E2MZS8"/>
<comment type="caution">
    <text evidence="8">The sequence shown here is derived from an EMBL/GenBank/DDBJ whole genome shotgun (WGS) entry which is preliminary data.</text>
</comment>
<reference evidence="8 9" key="1">
    <citation type="journal article" date="2018" name="Sci. Rep.">
        <title>Extensive genomic diversity among Mycobacterium marinum strains revealed by whole genome sequencing.</title>
        <authorList>
            <person name="Das S."/>
            <person name="Pettersson B.M."/>
            <person name="Behra P.R."/>
            <person name="Mallick A."/>
            <person name="Cheramie M."/>
            <person name="Ramesh M."/>
            <person name="Shirreff L."/>
            <person name="DuCote T."/>
            <person name="Dasgupta S."/>
            <person name="Ennis D.G."/>
            <person name="Kirsebom L.A."/>
        </authorList>
    </citation>
    <scope>NUCLEOTIDE SEQUENCE [LARGE SCALE GENOMIC DNA]</scope>
    <source>
        <strain evidence="8 9">Davis1</strain>
    </source>
</reference>
<evidence type="ECO:0000256" key="6">
    <source>
        <dbReference type="ARBA" id="ARBA00023136"/>
    </source>
</evidence>
<dbReference type="GO" id="GO:0005886">
    <property type="term" value="C:plasma membrane"/>
    <property type="evidence" value="ECO:0007669"/>
    <property type="project" value="UniProtKB-SubCell"/>
</dbReference>
<dbReference type="RefSeq" id="WP_012393537.1">
    <property type="nucleotide sequence ID" value="NZ_BQLB01000065.1"/>
</dbReference>
<proteinExistence type="inferred from homology"/>
<evidence type="ECO:0000256" key="1">
    <source>
        <dbReference type="ARBA" id="ARBA00004236"/>
    </source>
</evidence>
<dbReference type="Gene3D" id="2.60.40.2880">
    <property type="entry name" value="MmpS1-5, C-terminal soluble domain"/>
    <property type="match status" value="1"/>
</dbReference>
<accession>A0A3E2MZS8</accession>
<keyword evidence="4 7" id="KW-0812">Transmembrane</keyword>
<organism evidence="8 9">
    <name type="scientific">Mycobacterium marinum</name>
    <dbReference type="NCBI Taxonomy" id="1781"/>
    <lineage>
        <taxon>Bacteria</taxon>
        <taxon>Bacillati</taxon>
        <taxon>Actinomycetota</taxon>
        <taxon>Actinomycetes</taxon>
        <taxon>Mycobacteriales</taxon>
        <taxon>Mycobacteriaceae</taxon>
        <taxon>Mycobacterium</taxon>
        <taxon>Mycobacterium ulcerans group</taxon>
    </lineage>
</organism>
<dbReference type="EMBL" id="PEDF01000036">
    <property type="protein sequence ID" value="RFZ45190.1"/>
    <property type="molecule type" value="Genomic_DNA"/>
</dbReference>
<evidence type="ECO:0000256" key="7">
    <source>
        <dbReference type="SAM" id="Phobius"/>
    </source>
</evidence>
<comment type="subcellular location">
    <subcellularLocation>
        <location evidence="1">Cell membrane</location>
    </subcellularLocation>
</comment>
<protein>
    <submittedName>
        <fullName evidence="8">Putative membrane protein mmpS4</fullName>
    </submittedName>
</protein>
<evidence type="ECO:0000256" key="4">
    <source>
        <dbReference type="ARBA" id="ARBA00022692"/>
    </source>
</evidence>